<dbReference type="GO" id="GO:0005737">
    <property type="term" value="C:cytoplasm"/>
    <property type="evidence" value="ECO:0007669"/>
    <property type="project" value="UniProtKB-SubCell"/>
</dbReference>
<dbReference type="PANTHER" id="PTHR24345:SF91">
    <property type="entry name" value="SERINE_THREONINE-PROTEIN KINASE PLK4"/>
    <property type="match status" value="1"/>
</dbReference>
<feature type="domain" description="Cryptic POLO box 2 (CPB2)" evidence="10">
    <location>
        <begin position="532"/>
        <end position="680"/>
    </location>
</feature>
<feature type="compositionally biased region" description="Basic and acidic residues" evidence="7">
    <location>
        <begin position="396"/>
        <end position="414"/>
    </location>
</feature>
<evidence type="ECO:0000256" key="5">
    <source>
        <dbReference type="ARBA" id="ARBA00022777"/>
    </source>
</evidence>
<dbReference type="InterPro" id="IPR047108">
    <property type="entry name" value="Plk4-like_POLO_box_2_sf"/>
</dbReference>
<feature type="region of interest" description="Disordered" evidence="7">
    <location>
        <begin position="353"/>
        <end position="432"/>
    </location>
</feature>
<dbReference type="PROSITE" id="PS51985">
    <property type="entry name" value="CPB2"/>
    <property type="match status" value="1"/>
</dbReference>
<keyword evidence="3" id="KW-0808">Transferase</keyword>
<sequence length="877" mass="97410">MSLGRSLKDSNIKSISSEDGTDNYEIIEQISSGNISYVYRARCKRGRLKNRLIALKKISLEKSHSPSSISLYQTLCHPCIVSLFSVFSTSNYRFQVLELCSGGSLSTFLAARDNAILSEGETRAVLKSLLDALAYLKKSCIVHRNINPENVLLTEQCRIKLSNLDLATRLPSQDHTAIALLTRPEYIAPEFLSRKPYSCSADLWSLGCLVFACLVGRSPFQGPSTDEMFENILHGHYSIPETTSTLAANFISSLIQVLPTNRQDLSSISFDSFLDPRLPDIPLTLSRTAAMPLKNPVKMPKIHSIPFRAPSSLKSKPLNEPARTNGRPPLREIKNSDLRRILSDEISFGDRRVVSDPTTTKSKTVVDSRRHSSLNLPRSSRPGFPPSSSDSSEPSENERHPPTRKPIIQEHSDSDSSIDPLPVGTSRPTPLNTTFLSARAHKTVNGQITVLSSRSLLVDFREGERRRGKSGTEVLVVSPQGNEIKIYSAPHLSTPCCLAEPVATYSVDTLPREYWAQYNDAGSLTGRLKQRTPRMTLHEPNLKCTLMANAPQADIELLFSEPTTNTTRKPTIQKQSSSNSADKDKARMRLRYSRQLHSLEIAQCVVGPRGEEWKKRTLNVSSLNLSTETDLSNLTAEEVEGINRLSGFMRVCEAVEAETTDYGSEHDATFRARSSTQESTLSDSSLLKNPLVDTRPPSTNRVVSGSRTLAQSLSMSSVDLKLAPRPRKFSSMTKSSQNGGNVLMSSKSLEEFDYSTKPISLTADVTPSWYRDGLCIMDVTSGQPLQTRYIPSVGWCIRYDSKVSQGGRYKVMFLDGDVLDIDVDEEWVEHVLPPGQDGASKKQRYSIRGSHLERALSERMKVFEEFVSMFDVADTSI</sequence>
<keyword evidence="6" id="KW-0067">ATP-binding</keyword>
<feature type="compositionally biased region" description="Low complexity" evidence="7">
    <location>
        <begin position="674"/>
        <end position="687"/>
    </location>
</feature>
<feature type="compositionally biased region" description="Polar residues" evidence="7">
    <location>
        <begin position="696"/>
        <end position="705"/>
    </location>
</feature>
<dbReference type="SUPFAM" id="SSF56112">
    <property type="entry name" value="Protein kinase-like (PK-like)"/>
    <property type="match status" value="1"/>
</dbReference>
<dbReference type="GO" id="GO:0005634">
    <property type="term" value="C:nucleus"/>
    <property type="evidence" value="ECO:0007669"/>
    <property type="project" value="TreeGrafter"/>
</dbReference>
<feature type="region of interest" description="Disordered" evidence="7">
    <location>
        <begin position="662"/>
        <end position="705"/>
    </location>
</feature>
<dbReference type="Pfam" id="PF18190">
    <property type="entry name" value="Plk4_PB1"/>
    <property type="match status" value="1"/>
</dbReference>
<dbReference type="Proteomes" id="UP000799118">
    <property type="component" value="Unassembled WGS sequence"/>
</dbReference>
<dbReference type="InterPro" id="IPR011009">
    <property type="entry name" value="Kinase-like_dom_sf"/>
</dbReference>
<feature type="compositionally biased region" description="Polar residues" evidence="7">
    <location>
        <begin position="562"/>
        <end position="580"/>
    </location>
</feature>
<dbReference type="OrthoDB" id="408964at2759"/>
<keyword evidence="5 11" id="KW-0418">Kinase</keyword>
<evidence type="ECO:0000256" key="2">
    <source>
        <dbReference type="ARBA" id="ARBA00022527"/>
    </source>
</evidence>
<dbReference type="GO" id="GO:0004674">
    <property type="term" value="F:protein serine/threonine kinase activity"/>
    <property type="evidence" value="ECO:0007669"/>
    <property type="project" value="UniProtKB-KW"/>
</dbReference>
<dbReference type="GO" id="GO:0005524">
    <property type="term" value="F:ATP binding"/>
    <property type="evidence" value="ECO:0007669"/>
    <property type="project" value="UniProtKB-KW"/>
</dbReference>
<evidence type="ECO:0000259" key="10">
    <source>
        <dbReference type="PROSITE" id="PS51985"/>
    </source>
</evidence>
<dbReference type="InterPro" id="IPR046437">
    <property type="entry name" value="Ser_Thr-PK_POLO_box_1_sf"/>
</dbReference>
<dbReference type="InterPro" id="IPR033699">
    <property type="entry name" value="POLO_box_Plk4_1"/>
</dbReference>
<dbReference type="Pfam" id="PF00069">
    <property type="entry name" value="Pkinase"/>
    <property type="match status" value="1"/>
</dbReference>
<evidence type="ECO:0000256" key="3">
    <source>
        <dbReference type="ARBA" id="ARBA00022679"/>
    </source>
</evidence>
<feature type="domain" description="Protein kinase" evidence="8">
    <location>
        <begin position="24"/>
        <end position="274"/>
    </location>
</feature>
<dbReference type="AlphaFoldDB" id="A0A6A4I3G8"/>
<feature type="region of interest" description="Disordered" evidence="7">
    <location>
        <begin position="307"/>
        <end position="336"/>
    </location>
</feature>
<evidence type="ECO:0000256" key="6">
    <source>
        <dbReference type="ARBA" id="ARBA00022840"/>
    </source>
</evidence>
<evidence type="ECO:0000256" key="7">
    <source>
        <dbReference type="SAM" id="MobiDB-lite"/>
    </source>
</evidence>
<organism evidence="11 12">
    <name type="scientific">Gymnopus androsaceus JB14</name>
    <dbReference type="NCBI Taxonomy" id="1447944"/>
    <lineage>
        <taxon>Eukaryota</taxon>
        <taxon>Fungi</taxon>
        <taxon>Dikarya</taxon>
        <taxon>Basidiomycota</taxon>
        <taxon>Agaricomycotina</taxon>
        <taxon>Agaricomycetes</taxon>
        <taxon>Agaricomycetidae</taxon>
        <taxon>Agaricales</taxon>
        <taxon>Marasmiineae</taxon>
        <taxon>Omphalotaceae</taxon>
        <taxon>Gymnopus</taxon>
    </lineage>
</organism>
<reference evidence="11" key="1">
    <citation type="journal article" date="2019" name="Environ. Microbiol.">
        <title>Fungal ecological strategies reflected in gene transcription - a case study of two litter decomposers.</title>
        <authorList>
            <person name="Barbi F."/>
            <person name="Kohler A."/>
            <person name="Barry K."/>
            <person name="Baskaran P."/>
            <person name="Daum C."/>
            <person name="Fauchery L."/>
            <person name="Ihrmark K."/>
            <person name="Kuo A."/>
            <person name="LaButti K."/>
            <person name="Lipzen A."/>
            <person name="Morin E."/>
            <person name="Grigoriev I.V."/>
            <person name="Henrissat B."/>
            <person name="Lindahl B."/>
            <person name="Martin F."/>
        </authorList>
    </citation>
    <scope>NUCLEOTIDE SEQUENCE</scope>
    <source>
        <strain evidence="11">JB14</strain>
    </source>
</reference>
<evidence type="ECO:0000313" key="11">
    <source>
        <dbReference type="EMBL" id="KAE9403948.1"/>
    </source>
</evidence>
<keyword evidence="2" id="KW-0723">Serine/threonine-protein kinase</keyword>
<dbReference type="Gene3D" id="3.30.1120.120">
    <property type="match status" value="1"/>
</dbReference>
<keyword evidence="4" id="KW-0547">Nucleotide-binding</keyword>
<evidence type="ECO:0000256" key="4">
    <source>
        <dbReference type="ARBA" id="ARBA00022741"/>
    </source>
</evidence>
<dbReference type="PROSITE" id="PS50011">
    <property type="entry name" value="PROTEIN_KINASE_DOM"/>
    <property type="match status" value="1"/>
</dbReference>
<keyword evidence="12" id="KW-1185">Reference proteome</keyword>
<dbReference type="Gene3D" id="1.10.510.10">
    <property type="entry name" value="Transferase(Phosphotransferase) domain 1"/>
    <property type="match status" value="1"/>
</dbReference>
<feature type="compositionally biased region" description="Low complexity" evidence="7">
    <location>
        <begin position="377"/>
        <end position="394"/>
    </location>
</feature>
<evidence type="ECO:0000256" key="1">
    <source>
        <dbReference type="ARBA" id="ARBA00004496"/>
    </source>
</evidence>
<feature type="region of interest" description="Disordered" evidence="7">
    <location>
        <begin position="562"/>
        <end position="585"/>
    </location>
</feature>
<dbReference type="InterPro" id="IPR000719">
    <property type="entry name" value="Prot_kinase_dom"/>
</dbReference>
<name>A0A6A4I3G8_9AGAR</name>
<comment type="subcellular location">
    <subcellularLocation>
        <location evidence="1">Cytoplasm</location>
    </subcellularLocation>
</comment>
<dbReference type="PANTHER" id="PTHR24345">
    <property type="entry name" value="SERINE/THREONINE-PROTEIN KINASE PLK"/>
    <property type="match status" value="1"/>
</dbReference>
<gene>
    <name evidence="11" type="ORF">BT96DRAFT_878039</name>
</gene>
<dbReference type="PROSITE" id="PS51984">
    <property type="entry name" value="CPB1"/>
    <property type="match status" value="1"/>
</dbReference>
<protein>
    <submittedName>
        <fullName evidence="11">Kinase-like protein</fullName>
    </submittedName>
</protein>
<accession>A0A6A4I3G8</accession>
<dbReference type="Gene3D" id="3.30.1120.130">
    <property type="match status" value="1"/>
</dbReference>
<evidence type="ECO:0000259" key="8">
    <source>
        <dbReference type="PROSITE" id="PS50011"/>
    </source>
</evidence>
<feature type="domain" description="Cryptic POLO box 1 (CPB1)" evidence="9">
    <location>
        <begin position="423"/>
        <end position="531"/>
    </location>
</feature>
<dbReference type="InterPro" id="IPR033698">
    <property type="entry name" value="POLO_box_Plk4_2"/>
</dbReference>
<proteinExistence type="predicted"/>
<evidence type="ECO:0000313" key="12">
    <source>
        <dbReference type="Proteomes" id="UP000799118"/>
    </source>
</evidence>
<dbReference type="EMBL" id="ML769420">
    <property type="protein sequence ID" value="KAE9403948.1"/>
    <property type="molecule type" value="Genomic_DNA"/>
</dbReference>
<evidence type="ECO:0000259" key="9">
    <source>
        <dbReference type="PROSITE" id="PS51984"/>
    </source>
</evidence>